<proteinExistence type="predicted"/>
<dbReference type="InterPro" id="IPR018392">
    <property type="entry name" value="LysM"/>
</dbReference>
<dbReference type="CDD" id="cd00118">
    <property type="entry name" value="LysM"/>
    <property type="match status" value="1"/>
</dbReference>
<feature type="compositionally biased region" description="Low complexity" evidence="1">
    <location>
        <begin position="207"/>
        <end position="221"/>
    </location>
</feature>
<reference evidence="3" key="1">
    <citation type="submission" date="2021-10" db="EMBL/GenBank/DDBJ databases">
        <title>Genome Sequence of The Candidatus Hydrogeosomobacter endosymbioticus, an Intracellular Bacterial Symbiont of the Anaerobic Ciliate GW7.</title>
        <authorList>
            <person name="Shiohama Y."/>
            <person name="Shinzato N."/>
        </authorList>
    </citation>
    <scope>NUCLEOTIDE SEQUENCE [LARGE SCALE GENOMIC DNA]</scope>
    <source>
        <strain evidence="3">200920</strain>
    </source>
</reference>
<dbReference type="InterPro" id="IPR050570">
    <property type="entry name" value="Cell_wall_metabolism_enzyme"/>
</dbReference>
<dbReference type="PANTHER" id="PTHR21666">
    <property type="entry name" value="PEPTIDASE-RELATED"/>
    <property type="match status" value="1"/>
</dbReference>
<evidence type="ECO:0000313" key="4">
    <source>
        <dbReference type="Proteomes" id="UP001320209"/>
    </source>
</evidence>
<feature type="domain" description="LysM" evidence="2">
    <location>
        <begin position="41"/>
        <end position="85"/>
    </location>
</feature>
<keyword evidence="4" id="KW-1185">Reference proteome</keyword>
<dbReference type="RefSeq" id="WP_236865241.1">
    <property type="nucleotide sequence ID" value="NZ_AP025225.1"/>
</dbReference>
<name>A0ABM7V864_9PROT</name>
<feature type="compositionally biased region" description="Basic and acidic residues" evidence="1">
    <location>
        <begin position="116"/>
        <end position="126"/>
    </location>
</feature>
<dbReference type="Proteomes" id="UP001320209">
    <property type="component" value="Chromosome"/>
</dbReference>
<feature type="compositionally biased region" description="Polar residues" evidence="1">
    <location>
        <begin position="87"/>
        <end position="98"/>
    </location>
</feature>
<dbReference type="PANTHER" id="PTHR21666:SF270">
    <property type="entry name" value="MUREIN HYDROLASE ACTIVATOR ENVC"/>
    <property type="match status" value="1"/>
</dbReference>
<organism evidence="3 4">
    <name type="scientific">Candidatus Hydrogenosomobacter endosymbioticus</name>
    <dbReference type="NCBI Taxonomy" id="2558174"/>
    <lineage>
        <taxon>Bacteria</taxon>
        <taxon>Pseudomonadati</taxon>
        <taxon>Pseudomonadota</taxon>
        <taxon>Alphaproteobacteria</taxon>
        <taxon>Holosporales</taxon>
        <taxon>Holosporaceae</taxon>
        <taxon>Candidatus Hydrogenosomobacter</taxon>
    </lineage>
</organism>
<feature type="region of interest" description="Disordered" evidence="1">
    <location>
        <begin position="174"/>
        <end position="225"/>
    </location>
</feature>
<dbReference type="Pfam" id="PF01476">
    <property type="entry name" value="LysM"/>
    <property type="match status" value="1"/>
</dbReference>
<evidence type="ECO:0000313" key="3">
    <source>
        <dbReference type="EMBL" id="BDB95967.1"/>
    </source>
</evidence>
<dbReference type="Pfam" id="PF01551">
    <property type="entry name" value="Peptidase_M23"/>
    <property type="match status" value="1"/>
</dbReference>
<dbReference type="InterPro" id="IPR016047">
    <property type="entry name" value="M23ase_b-sheet_dom"/>
</dbReference>
<feature type="region of interest" description="Disordered" evidence="1">
    <location>
        <begin position="86"/>
        <end position="160"/>
    </location>
</feature>
<dbReference type="Gene3D" id="3.10.350.10">
    <property type="entry name" value="LysM domain"/>
    <property type="match status" value="1"/>
</dbReference>
<dbReference type="InterPro" id="IPR011055">
    <property type="entry name" value="Dup_hybrid_motif"/>
</dbReference>
<dbReference type="SUPFAM" id="SSF54106">
    <property type="entry name" value="LysM domain"/>
    <property type="match status" value="1"/>
</dbReference>
<gene>
    <name evidence="3" type="ORF">HYD_1000</name>
</gene>
<dbReference type="EMBL" id="AP025225">
    <property type="protein sequence ID" value="BDB95967.1"/>
    <property type="molecule type" value="Genomic_DNA"/>
</dbReference>
<dbReference type="PROSITE" id="PS51782">
    <property type="entry name" value="LYSM"/>
    <property type="match status" value="1"/>
</dbReference>
<dbReference type="InterPro" id="IPR036779">
    <property type="entry name" value="LysM_dom_sf"/>
</dbReference>
<feature type="compositionally biased region" description="Low complexity" evidence="1">
    <location>
        <begin position="148"/>
        <end position="160"/>
    </location>
</feature>
<feature type="compositionally biased region" description="Low complexity" evidence="1">
    <location>
        <begin position="186"/>
        <end position="200"/>
    </location>
</feature>
<dbReference type="SMART" id="SM00257">
    <property type="entry name" value="LysM"/>
    <property type="match status" value="1"/>
</dbReference>
<dbReference type="CDD" id="cd12797">
    <property type="entry name" value="M23_peptidase"/>
    <property type="match status" value="1"/>
</dbReference>
<protein>
    <recommendedName>
        <fullName evidence="2">LysM domain-containing protein</fullName>
    </recommendedName>
</protein>
<evidence type="ECO:0000259" key="2">
    <source>
        <dbReference type="PROSITE" id="PS51782"/>
    </source>
</evidence>
<sequence length="338" mass="36383">MIIEYRRKTKSIPVRLLILFQVLLTQCTLPLEQVRPNLGPYQVCVMKGESIYSIAAKNDISVRDLIIANRLEAPYAVSEGQVLVLPDSSSGERSNARSGESGKAISEGPELIPEPGPDRDSIDKVAAEVPPLSPIGGGFSSEKSGEVAAQAPRQQQPYQAQGAIDDDLSQELKKACEEDGRSTSCDSSSSKPASKSSQQSQKDKKQQSSAQKSPSAAPKDPVSFSLPARGKIVSTFQQKGRKKCNGVRIELPPGSSVAASSDGTVLFAGCELGHNLILIEHRDKFLTAYGNVSDIKVRQGQHVKKGQIIGGILGEKGATIHFEMRKDRKLVDPMAHIK</sequence>
<dbReference type="SUPFAM" id="SSF51261">
    <property type="entry name" value="Duplicated hybrid motif"/>
    <property type="match status" value="1"/>
</dbReference>
<accession>A0ABM7V864</accession>
<dbReference type="Gene3D" id="2.70.70.10">
    <property type="entry name" value="Glucose Permease (Domain IIA)"/>
    <property type="match status" value="1"/>
</dbReference>
<evidence type="ECO:0000256" key="1">
    <source>
        <dbReference type="SAM" id="MobiDB-lite"/>
    </source>
</evidence>